<sequence length="235" mass="27161">MSNYRQNHRSFRNHTHHHQQRQRGYYPRNTPRLPSYQSSIRHPRVHNDPENDYLSFLFDGSYATTDHNENFVPQFQDQTVVSDQPPLPSNNPVDTVLPSIVVNSHSPIDDVSVATESNETSGNMLVNTNNMTDQERTSGFSFRSLRYRCLNFINCYYYYCLEEKEGDDSVLKYLTISTHYAPATDEVDREVVAGVEPSEICAICLSEFEHEKSFSLAFIDTEIIERHLLNGARLM</sequence>
<evidence type="ECO:0000313" key="3">
    <source>
        <dbReference type="Proteomes" id="UP000222542"/>
    </source>
</evidence>
<dbReference type="EMBL" id="AYRZ02000010">
    <property type="protein sequence ID" value="PHT70844.1"/>
    <property type="molecule type" value="Genomic_DNA"/>
</dbReference>
<dbReference type="OMA" id="YLKIRTH"/>
<dbReference type="Gramene" id="PHT70844">
    <property type="protein sequence ID" value="PHT70844"/>
    <property type="gene ID" value="T459_25948"/>
</dbReference>
<evidence type="ECO:0000256" key="1">
    <source>
        <dbReference type="SAM" id="MobiDB-lite"/>
    </source>
</evidence>
<feature type="region of interest" description="Disordered" evidence="1">
    <location>
        <begin position="1"/>
        <end position="47"/>
    </location>
</feature>
<reference evidence="2 3" key="2">
    <citation type="journal article" date="2017" name="Genome Biol.">
        <title>New reference genome sequences of hot pepper reveal the massive evolution of plant disease-resistance genes by retroduplication.</title>
        <authorList>
            <person name="Kim S."/>
            <person name="Park J."/>
            <person name="Yeom S.I."/>
            <person name="Kim Y.M."/>
            <person name="Seo E."/>
            <person name="Kim K.T."/>
            <person name="Kim M.S."/>
            <person name="Lee J.M."/>
            <person name="Cheong K."/>
            <person name="Shin H.S."/>
            <person name="Kim S.B."/>
            <person name="Han K."/>
            <person name="Lee J."/>
            <person name="Park M."/>
            <person name="Lee H.A."/>
            <person name="Lee H.Y."/>
            <person name="Lee Y."/>
            <person name="Oh S."/>
            <person name="Lee J.H."/>
            <person name="Choi E."/>
            <person name="Choi E."/>
            <person name="Lee S.E."/>
            <person name="Jeon J."/>
            <person name="Kim H."/>
            <person name="Choi G."/>
            <person name="Song H."/>
            <person name="Lee J."/>
            <person name="Lee S.C."/>
            <person name="Kwon J.K."/>
            <person name="Lee H.Y."/>
            <person name="Koo N."/>
            <person name="Hong Y."/>
            <person name="Kim R.W."/>
            <person name="Kang W.H."/>
            <person name="Huh J.H."/>
            <person name="Kang B.C."/>
            <person name="Yang T.J."/>
            <person name="Lee Y.H."/>
            <person name="Bennetzen J.L."/>
            <person name="Choi D."/>
        </authorList>
    </citation>
    <scope>NUCLEOTIDE SEQUENCE [LARGE SCALE GENOMIC DNA]</scope>
    <source>
        <strain evidence="3">cv. CM334</strain>
    </source>
</reference>
<protein>
    <submittedName>
        <fullName evidence="2">Uncharacterized protein</fullName>
    </submittedName>
</protein>
<dbReference type="AlphaFoldDB" id="A0A2G2YMB7"/>
<comment type="caution">
    <text evidence="2">The sequence shown here is derived from an EMBL/GenBank/DDBJ whole genome shotgun (WGS) entry which is preliminary data.</text>
</comment>
<accession>A0A2G2YMB7</accession>
<dbReference type="STRING" id="4072.A0A2G2YMB7"/>
<proteinExistence type="predicted"/>
<organism evidence="2 3">
    <name type="scientific">Capsicum annuum</name>
    <name type="common">Capsicum pepper</name>
    <dbReference type="NCBI Taxonomy" id="4072"/>
    <lineage>
        <taxon>Eukaryota</taxon>
        <taxon>Viridiplantae</taxon>
        <taxon>Streptophyta</taxon>
        <taxon>Embryophyta</taxon>
        <taxon>Tracheophyta</taxon>
        <taxon>Spermatophyta</taxon>
        <taxon>Magnoliopsida</taxon>
        <taxon>eudicotyledons</taxon>
        <taxon>Gunneridae</taxon>
        <taxon>Pentapetalae</taxon>
        <taxon>asterids</taxon>
        <taxon>lamiids</taxon>
        <taxon>Solanales</taxon>
        <taxon>Solanaceae</taxon>
        <taxon>Solanoideae</taxon>
        <taxon>Capsiceae</taxon>
        <taxon>Capsicum</taxon>
    </lineage>
</organism>
<name>A0A2G2YMB7_CAPAN</name>
<gene>
    <name evidence="2" type="ORF">T459_25948</name>
</gene>
<evidence type="ECO:0000313" key="2">
    <source>
        <dbReference type="EMBL" id="PHT70844.1"/>
    </source>
</evidence>
<keyword evidence="3" id="KW-1185">Reference proteome</keyword>
<dbReference type="Proteomes" id="UP000222542">
    <property type="component" value="Unassembled WGS sequence"/>
</dbReference>
<feature type="compositionally biased region" description="Basic residues" evidence="1">
    <location>
        <begin position="1"/>
        <end position="21"/>
    </location>
</feature>
<reference evidence="2 3" key="1">
    <citation type="journal article" date="2014" name="Nat. Genet.">
        <title>Genome sequence of the hot pepper provides insights into the evolution of pungency in Capsicum species.</title>
        <authorList>
            <person name="Kim S."/>
            <person name="Park M."/>
            <person name="Yeom S.I."/>
            <person name="Kim Y.M."/>
            <person name="Lee J.M."/>
            <person name="Lee H.A."/>
            <person name="Seo E."/>
            <person name="Choi J."/>
            <person name="Cheong K."/>
            <person name="Kim K.T."/>
            <person name="Jung K."/>
            <person name="Lee G.W."/>
            <person name="Oh S.K."/>
            <person name="Bae C."/>
            <person name="Kim S.B."/>
            <person name="Lee H.Y."/>
            <person name="Kim S.Y."/>
            <person name="Kim M.S."/>
            <person name="Kang B.C."/>
            <person name="Jo Y.D."/>
            <person name="Yang H.B."/>
            <person name="Jeong H.J."/>
            <person name="Kang W.H."/>
            <person name="Kwon J.K."/>
            <person name="Shin C."/>
            <person name="Lim J.Y."/>
            <person name="Park J.H."/>
            <person name="Huh J.H."/>
            <person name="Kim J.S."/>
            <person name="Kim B.D."/>
            <person name="Cohen O."/>
            <person name="Paran I."/>
            <person name="Suh M.C."/>
            <person name="Lee S.B."/>
            <person name="Kim Y.K."/>
            <person name="Shin Y."/>
            <person name="Noh S.J."/>
            <person name="Park J."/>
            <person name="Seo Y.S."/>
            <person name="Kwon S.Y."/>
            <person name="Kim H.A."/>
            <person name="Park J.M."/>
            <person name="Kim H.J."/>
            <person name="Choi S.B."/>
            <person name="Bosland P.W."/>
            <person name="Reeves G."/>
            <person name="Jo S.H."/>
            <person name="Lee B.W."/>
            <person name="Cho H.T."/>
            <person name="Choi H.S."/>
            <person name="Lee M.S."/>
            <person name="Yu Y."/>
            <person name="Do Choi Y."/>
            <person name="Park B.S."/>
            <person name="van Deynze A."/>
            <person name="Ashrafi H."/>
            <person name="Hill T."/>
            <person name="Kim W.T."/>
            <person name="Pai H.S."/>
            <person name="Ahn H.K."/>
            <person name="Yeam I."/>
            <person name="Giovannoni J.J."/>
            <person name="Rose J.K."/>
            <person name="Sorensen I."/>
            <person name="Lee S.J."/>
            <person name="Kim R.W."/>
            <person name="Choi I.Y."/>
            <person name="Choi B.S."/>
            <person name="Lim J.S."/>
            <person name="Lee Y.H."/>
            <person name="Choi D."/>
        </authorList>
    </citation>
    <scope>NUCLEOTIDE SEQUENCE [LARGE SCALE GENOMIC DNA]</scope>
    <source>
        <strain evidence="3">cv. CM334</strain>
    </source>
</reference>